<evidence type="ECO:0000313" key="1">
    <source>
        <dbReference type="EMBL" id="MDK4300469.1"/>
    </source>
</evidence>
<proteinExistence type="predicted"/>
<accession>A0ABT7G165</accession>
<name>A0ABT7G165_9CORY</name>
<dbReference type="RefSeq" id="WP_284585813.1">
    <property type="nucleotide sequence ID" value="NZ_JASNVK010000005.1"/>
</dbReference>
<gene>
    <name evidence="1" type="ORF">QPX45_04270</name>
</gene>
<dbReference type="EMBL" id="JASNVK010000005">
    <property type="protein sequence ID" value="MDK4300469.1"/>
    <property type="molecule type" value="Genomic_DNA"/>
</dbReference>
<comment type="caution">
    <text evidence="1">The sequence shown here is derived from an EMBL/GenBank/DDBJ whole genome shotgun (WGS) entry which is preliminary data.</text>
</comment>
<evidence type="ECO:0000313" key="2">
    <source>
        <dbReference type="Proteomes" id="UP001243856"/>
    </source>
</evidence>
<organism evidence="1 2">
    <name type="scientific">Corynebacterium propinquum</name>
    <dbReference type="NCBI Taxonomy" id="43769"/>
    <lineage>
        <taxon>Bacteria</taxon>
        <taxon>Bacillati</taxon>
        <taxon>Actinomycetota</taxon>
        <taxon>Actinomycetes</taxon>
        <taxon>Mycobacteriales</taxon>
        <taxon>Corynebacteriaceae</taxon>
        <taxon>Corynebacterium</taxon>
    </lineage>
</organism>
<reference evidence="1 2" key="1">
    <citation type="submission" date="2023-05" db="EMBL/GenBank/DDBJ databases">
        <title>Metabolic capabilities are highly conserved among human nasal-associated Corynebacterium species in pangenomic analyses.</title>
        <authorList>
            <person name="Tran T.H."/>
            <person name="Roberts A.Q."/>
            <person name="Escapa I.F."/>
            <person name="Gao W."/>
            <person name="Conlan S."/>
            <person name="Kong H."/>
            <person name="Segre J.A."/>
            <person name="Kelly M.S."/>
            <person name="Lemon K.P."/>
        </authorList>
    </citation>
    <scope>NUCLEOTIDE SEQUENCE [LARGE SCALE GENOMIC DNA]</scope>
    <source>
        <strain evidence="1 2">KPL2811</strain>
    </source>
</reference>
<keyword evidence="2" id="KW-1185">Reference proteome</keyword>
<sequence length="94" mass="10299">MFTHVVNGESSAIFMPDSPGVTTFHRISVPTDADTLVFMVPYRSDVELTESMSTDDVRILRHAYPSTGRNSAYAAPYATMTAARSTPPRHSPAH</sequence>
<dbReference type="Proteomes" id="UP001243856">
    <property type="component" value="Unassembled WGS sequence"/>
</dbReference>
<protein>
    <submittedName>
        <fullName evidence="1">Uncharacterized protein</fullName>
    </submittedName>
</protein>